<dbReference type="OrthoDB" id="1875751at2759"/>
<evidence type="ECO:0000256" key="2">
    <source>
        <dbReference type="ARBA" id="ARBA00022884"/>
    </source>
</evidence>
<feature type="domain" description="RRM" evidence="5">
    <location>
        <begin position="9"/>
        <end position="87"/>
    </location>
</feature>
<dbReference type="InterPro" id="IPR035979">
    <property type="entry name" value="RBD_domain_sf"/>
</dbReference>
<feature type="compositionally biased region" description="Gly residues" evidence="4">
    <location>
        <begin position="465"/>
        <end position="484"/>
    </location>
</feature>
<feature type="compositionally biased region" description="Gly residues" evidence="4">
    <location>
        <begin position="237"/>
        <end position="299"/>
    </location>
</feature>
<dbReference type="PANTHER" id="PTHR48032">
    <property type="entry name" value="RNA-BINDING PROTEIN MUSASHI HOMOLOG RBP6"/>
    <property type="match status" value="1"/>
</dbReference>
<dbReference type="InterPro" id="IPR000504">
    <property type="entry name" value="RRM_dom"/>
</dbReference>
<keyword evidence="2 3" id="KW-0694">RNA-binding</keyword>
<keyword evidence="7" id="KW-1185">Reference proteome</keyword>
<evidence type="ECO:0000313" key="7">
    <source>
        <dbReference type="Proteomes" id="UP000186922"/>
    </source>
</evidence>
<feature type="region of interest" description="Disordered" evidence="4">
    <location>
        <begin position="381"/>
        <end position="433"/>
    </location>
</feature>
<comment type="caution">
    <text evidence="6">The sequence shown here is derived from an EMBL/GenBank/DDBJ whole genome shotgun (WGS) entry which is preliminary data.</text>
</comment>
<evidence type="ECO:0000256" key="4">
    <source>
        <dbReference type="SAM" id="MobiDB-lite"/>
    </source>
</evidence>
<dbReference type="SUPFAM" id="SSF54928">
    <property type="entry name" value="RNA-binding domain, RBD"/>
    <property type="match status" value="2"/>
</dbReference>
<evidence type="ECO:0000259" key="5">
    <source>
        <dbReference type="PROSITE" id="PS50102"/>
    </source>
</evidence>
<organism evidence="6 7">
    <name type="scientific">Ramazzottius varieornatus</name>
    <name type="common">Water bear</name>
    <name type="synonym">Tardigrade</name>
    <dbReference type="NCBI Taxonomy" id="947166"/>
    <lineage>
        <taxon>Eukaryota</taxon>
        <taxon>Metazoa</taxon>
        <taxon>Ecdysozoa</taxon>
        <taxon>Tardigrada</taxon>
        <taxon>Eutardigrada</taxon>
        <taxon>Parachela</taxon>
        <taxon>Hypsibioidea</taxon>
        <taxon>Ramazzottiidae</taxon>
        <taxon>Ramazzottius</taxon>
    </lineage>
</organism>
<name>A0A1D1V3V1_RAMVA</name>
<sequence>MNGKDSEPGKIFIGGLNYVTTDETLTAYFAQYGEIKDSVVMKEKDGKPRGFGFVTYGDTSSAETVLNAPPGSHVIDGKAVDVKRCVGRDSAPPATGGRGGRGQGGDSGFGGRGGGRGRGAPRGSFGGDRGGGGGYRGGFGGGAGGGTSSSSRPALVSNQFKIFVGGIPTGCNEYDLRNAFQMYGQIRDAVVMMDQATGRSKGFGFVTFDSDEAVERATNEQYMSIQNKKVEVKRATGGPGGGGDSGRGGFSGGRGGSRGGRGGGRGGYSNGGSSYGGSSYGGQQSYGGYGSQQNGGGQSYGQYDQQQQWSQPQQPQWSSQPQQSYGATADPYGSQYGTSGYGSYDAAVQQYNYPYPDAASSSATTAAAGATGYSGYPTGATQAAPPSAYGATTTSGYPSAAAPTAQPGAAAQTYGASAYSSQASTNGATSSYPGAAQHYSATASYSAPDVGGGYGKTTLASSNGARGGGAAGGAIRGGRGGGDAGAQRGRGAAQSYHPYRR</sequence>
<dbReference type="PANTHER" id="PTHR48032:SF6">
    <property type="entry name" value="RNA-BINDING (RRM_RBD_RNP MOTIFS) FAMILY PROTEIN"/>
    <property type="match status" value="1"/>
</dbReference>
<evidence type="ECO:0000256" key="1">
    <source>
        <dbReference type="ARBA" id="ARBA00022737"/>
    </source>
</evidence>
<protein>
    <recommendedName>
        <fullName evidence="5">RRM domain-containing protein</fullName>
    </recommendedName>
</protein>
<feature type="region of interest" description="Disordered" evidence="4">
    <location>
        <begin position="87"/>
        <end position="152"/>
    </location>
</feature>
<feature type="compositionally biased region" description="Low complexity" evidence="4">
    <location>
        <begin position="400"/>
        <end position="416"/>
    </location>
</feature>
<dbReference type="SMART" id="SM00360">
    <property type="entry name" value="RRM"/>
    <property type="match status" value="2"/>
</dbReference>
<dbReference type="InterPro" id="IPR012677">
    <property type="entry name" value="Nucleotide-bd_a/b_plait_sf"/>
</dbReference>
<dbReference type="Proteomes" id="UP000186922">
    <property type="component" value="Unassembled WGS sequence"/>
</dbReference>
<feature type="compositionally biased region" description="Low complexity" evidence="4">
    <location>
        <begin position="300"/>
        <end position="340"/>
    </location>
</feature>
<dbReference type="PROSITE" id="PS50102">
    <property type="entry name" value="RRM"/>
    <property type="match status" value="2"/>
</dbReference>
<dbReference type="AlphaFoldDB" id="A0A1D1V3V1"/>
<gene>
    <name evidence="6" type="primary">RvY_07884</name>
    <name evidence="6" type="synonym">RvY_07884.1</name>
    <name evidence="6" type="ORF">RvY_07884-1</name>
</gene>
<proteinExistence type="predicted"/>
<feature type="compositionally biased region" description="Gly residues" evidence="4">
    <location>
        <begin position="96"/>
        <end position="147"/>
    </location>
</feature>
<dbReference type="GO" id="GO:0006417">
    <property type="term" value="P:regulation of translation"/>
    <property type="evidence" value="ECO:0007669"/>
    <property type="project" value="TreeGrafter"/>
</dbReference>
<dbReference type="Pfam" id="PF00076">
    <property type="entry name" value="RRM_1"/>
    <property type="match status" value="2"/>
</dbReference>
<accession>A0A1D1V3V1</accession>
<feature type="domain" description="RRM" evidence="5">
    <location>
        <begin position="160"/>
        <end position="237"/>
    </location>
</feature>
<feature type="region of interest" description="Disordered" evidence="4">
    <location>
        <begin position="228"/>
        <end position="340"/>
    </location>
</feature>
<feature type="region of interest" description="Disordered" evidence="4">
    <location>
        <begin position="461"/>
        <end position="501"/>
    </location>
</feature>
<evidence type="ECO:0000256" key="3">
    <source>
        <dbReference type="PROSITE-ProRule" id="PRU00176"/>
    </source>
</evidence>
<dbReference type="Gene3D" id="3.30.70.330">
    <property type="match status" value="2"/>
</dbReference>
<dbReference type="STRING" id="947166.A0A1D1V3V1"/>
<dbReference type="EMBL" id="BDGG01000003">
    <property type="protein sequence ID" value="GAU96436.1"/>
    <property type="molecule type" value="Genomic_DNA"/>
</dbReference>
<feature type="compositionally biased region" description="Polar residues" evidence="4">
    <location>
        <begin position="418"/>
        <end position="432"/>
    </location>
</feature>
<evidence type="ECO:0000313" key="6">
    <source>
        <dbReference type="EMBL" id="GAU96436.1"/>
    </source>
</evidence>
<dbReference type="GO" id="GO:0003729">
    <property type="term" value="F:mRNA binding"/>
    <property type="evidence" value="ECO:0007669"/>
    <property type="project" value="TreeGrafter"/>
</dbReference>
<reference evidence="6 7" key="1">
    <citation type="journal article" date="2016" name="Nat. Commun.">
        <title>Extremotolerant tardigrade genome and improved radiotolerance of human cultured cells by tardigrade-unique protein.</title>
        <authorList>
            <person name="Hashimoto T."/>
            <person name="Horikawa D.D."/>
            <person name="Saito Y."/>
            <person name="Kuwahara H."/>
            <person name="Kozuka-Hata H."/>
            <person name="Shin-I T."/>
            <person name="Minakuchi Y."/>
            <person name="Ohishi K."/>
            <person name="Motoyama A."/>
            <person name="Aizu T."/>
            <person name="Enomoto A."/>
            <person name="Kondo K."/>
            <person name="Tanaka S."/>
            <person name="Hara Y."/>
            <person name="Koshikawa S."/>
            <person name="Sagara H."/>
            <person name="Miura T."/>
            <person name="Yokobori S."/>
            <person name="Miyagawa K."/>
            <person name="Suzuki Y."/>
            <person name="Kubo T."/>
            <person name="Oyama M."/>
            <person name="Kohara Y."/>
            <person name="Fujiyama A."/>
            <person name="Arakawa K."/>
            <person name="Katayama T."/>
            <person name="Toyoda A."/>
            <person name="Kunieda T."/>
        </authorList>
    </citation>
    <scope>NUCLEOTIDE SEQUENCE [LARGE SCALE GENOMIC DNA]</scope>
    <source>
        <strain evidence="6 7">YOKOZUNA-1</strain>
    </source>
</reference>
<keyword evidence="1" id="KW-0677">Repeat</keyword>